<dbReference type="InterPro" id="IPR051223">
    <property type="entry name" value="Polycystin"/>
</dbReference>
<dbReference type="PANTHER" id="PTHR10877:SF183">
    <property type="entry name" value="AT14535P-RELATED"/>
    <property type="match status" value="1"/>
</dbReference>
<evidence type="ECO:0000313" key="8">
    <source>
        <dbReference type="EMBL" id="CAK0862971.1"/>
    </source>
</evidence>
<evidence type="ECO:0000256" key="1">
    <source>
        <dbReference type="ARBA" id="ARBA00004141"/>
    </source>
</evidence>
<feature type="region of interest" description="Disordered" evidence="5">
    <location>
        <begin position="799"/>
        <end position="845"/>
    </location>
</feature>
<evidence type="ECO:0000256" key="6">
    <source>
        <dbReference type="SAM" id="Phobius"/>
    </source>
</evidence>
<dbReference type="Proteomes" id="UP001189429">
    <property type="component" value="Unassembled WGS sequence"/>
</dbReference>
<gene>
    <name evidence="8" type="ORF">PCOR1329_LOCUS51261</name>
</gene>
<evidence type="ECO:0000256" key="5">
    <source>
        <dbReference type="SAM" id="MobiDB-lite"/>
    </source>
</evidence>
<evidence type="ECO:0000256" key="2">
    <source>
        <dbReference type="ARBA" id="ARBA00022692"/>
    </source>
</evidence>
<evidence type="ECO:0000259" key="7">
    <source>
        <dbReference type="Pfam" id="PF08016"/>
    </source>
</evidence>
<comment type="subcellular location">
    <subcellularLocation>
        <location evidence="1">Membrane</location>
        <topology evidence="1">Multi-pass membrane protein</topology>
    </subcellularLocation>
</comment>
<feature type="transmembrane region" description="Helical" evidence="6">
    <location>
        <begin position="637"/>
        <end position="663"/>
    </location>
</feature>
<feature type="transmembrane region" description="Helical" evidence="6">
    <location>
        <begin position="71"/>
        <end position="91"/>
    </location>
</feature>
<dbReference type="PANTHER" id="PTHR10877">
    <property type="entry name" value="POLYCYSTIN FAMILY MEMBER"/>
    <property type="match status" value="1"/>
</dbReference>
<reference evidence="8" key="1">
    <citation type="submission" date="2023-10" db="EMBL/GenBank/DDBJ databases">
        <authorList>
            <person name="Chen Y."/>
            <person name="Shah S."/>
            <person name="Dougan E. K."/>
            <person name="Thang M."/>
            <person name="Chan C."/>
        </authorList>
    </citation>
    <scope>NUCLEOTIDE SEQUENCE [LARGE SCALE GENOMIC DNA]</scope>
</reference>
<dbReference type="Gene3D" id="1.10.287.70">
    <property type="match status" value="1"/>
</dbReference>
<keyword evidence="3 6" id="KW-1133">Transmembrane helix</keyword>
<evidence type="ECO:0000256" key="4">
    <source>
        <dbReference type="ARBA" id="ARBA00023136"/>
    </source>
</evidence>
<feature type="compositionally biased region" description="Low complexity" evidence="5">
    <location>
        <begin position="926"/>
        <end position="950"/>
    </location>
</feature>
<feature type="transmembrane region" description="Helical" evidence="6">
    <location>
        <begin position="577"/>
        <end position="599"/>
    </location>
</feature>
<keyword evidence="4 6" id="KW-0472">Membrane</keyword>
<dbReference type="InterPro" id="IPR013122">
    <property type="entry name" value="PKD1_2_channel"/>
</dbReference>
<protein>
    <recommendedName>
        <fullName evidence="7">Polycystin cation channel PKD1/PKD2 domain-containing protein</fullName>
    </recommendedName>
</protein>
<proteinExistence type="predicted"/>
<organism evidence="8 9">
    <name type="scientific">Prorocentrum cordatum</name>
    <dbReference type="NCBI Taxonomy" id="2364126"/>
    <lineage>
        <taxon>Eukaryota</taxon>
        <taxon>Sar</taxon>
        <taxon>Alveolata</taxon>
        <taxon>Dinophyceae</taxon>
        <taxon>Prorocentrales</taxon>
        <taxon>Prorocentraceae</taxon>
        <taxon>Prorocentrum</taxon>
    </lineage>
</organism>
<feature type="transmembrane region" description="Helical" evidence="6">
    <location>
        <begin position="538"/>
        <end position="556"/>
    </location>
</feature>
<dbReference type="Pfam" id="PF08016">
    <property type="entry name" value="PKD_channel"/>
    <property type="match status" value="1"/>
</dbReference>
<dbReference type="EMBL" id="CAUYUJ010016216">
    <property type="protein sequence ID" value="CAK0862971.1"/>
    <property type="molecule type" value="Genomic_DNA"/>
</dbReference>
<comment type="caution">
    <text evidence="8">The sequence shown here is derived from an EMBL/GenBank/DDBJ whole genome shotgun (WGS) entry which is preliminary data.</text>
</comment>
<feature type="transmembrane region" description="Helical" evidence="6">
    <location>
        <begin position="468"/>
        <end position="489"/>
    </location>
</feature>
<accession>A0ABN9USF2</accession>
<feature type="transmembrane region" description="Helical" evidence="6">
    <location>
        <begin position="425"/>
        <end position="447"/>
    </location>
</feature>
<keyword evidence="9" id="KW-1185">Reference proteome</keyword>
<feature type="domain" description="Polycystin cation channel PKD1/PKD2" evidence="7">
    <location>
        <begin position="534"/>
        <end position="669"/>
    </location>
</feature>
<evidence type="ECO:0000256" key="3">
    <source>
        <dbReference type="ARBA" id="ARBA00022989"/>
    </source>
</evidence>
<feature type="compositionally biased region" description="Basic and acidic residues" evidence="5">
    <location>
        <begin position="906"/>
        <end position="920"/>
    </location>
</feature>
<sequence>MNGDGDEDDEEEHLLTGEERLKRAISAPMLSQLLQNTERQVNDDIKTSGVDVRVLVRVIYEDEFMQRTCRFIPVTLLFMFLFMIFFQLHYLTTYTFLQEQNIRASFTDAAADVATVGDVFAWMNGSMVPALWSARNIEASGSDISSMGKNVLVGGVILRTAQGPEVECQAPFEDWEGCYPASSLGGVEEQRVISKHPKYNGWESMQETSSLVRRLRGEEAYWHRLADQSLPVAQRRLEGSWLQDLFYRGSADPGEEEEGHRFEPEELPRVERKHQHQREVVNRVSGKGTPIRRVTGPFSNWARRGKKKRTTPSKTARRLKSMDNKEMNAVAPDFSGTFNVYQKVLPVSLTQEEVQNKLSAWAQATGEGTQLLSKSTLFLTCEAILKNDDIGNGLTTQVFVHFVFSRGGHIYNAVEMRSMTQRNSLMALGVLFLWVVLMLGFTFYTPFRAFSALKHGACLAHFLRFSNFFEWVILIWGWVILASLFQSFVMNSQFLDDYDKYLEMRDQADLRTLVEFDESWLRRFSLQVREFGGLDNQLVTAVAMYHLVLIFRFLVASRGQRRLALVVNTIIQGFEDIMHLTVVLLLMILAYVFSGHILFGARMQDFSTVWGSWGYVFQIVGQREYQWDDLIAGHNSIIVMIWLWSLFLVVILVVLNLVLAMVFDSYNEVRTSVTDKDTIWHTGLRLFYQLQSLSTWTTHQEIRGRLYNWSKEHKEDKVDMYKLRAICPKMPSAQLDLLFEDCQNRIKSTVERGRKNMLSEAIASILLGTEELRRGVRMMKDWRQGVSYFDGPGDVLEGDVSGEQFSGSGSLKVEPTQSPKTAEKEVLDSPCESNETPADPKAMPSEAPFWVSSGLMRHLRASSQHMENMYIDISQIEATIAKLKEEHNVPEQPESAPSVDMFFSKRKPEEPVRQVRRESKVLQPPRASRISSRISSRQSSPRNSRVSLSSAQPPFRLA</sequence>
<name>A0ABN9USF2_9DINO</name>
<feature type="compositionally biased region" description="Polar residues" evidence="5">
    <location>
        <begin position="803"/>
        <end position="820"/>
    </location>
</feature>
<keyword evidence="2 6" id="KW-0812">Transmembrane</keyword>
<feature type="region of interest" description="Disordered" evidence="5">
    <location>
        <begin position="886"/>
        <end position="958"/>
    </location>
</feature>
<evidence type="ECO:0000313" key="9">
    <source>
        <dbReference type="Proteomes" id="UP001189429"/>
    </source>
</evidence>